<dbReference type="Gene3D" id="3.10.250.10">
    <property type="entry name" value="SRCR-like domain"/>
    <property type="match status" value="6"/>
</dbReference>
<feature type="disulfide bond" evidence="9">
    <location>
        <begin position="200"/>
        <end position="210"/>
    </location>
</feature>
<keyword evidence="8" id="KW-0325">Glycoprotein</keyword>
<feature type="disulfide bond" evidence="9">
    <location>
        <begin position="414"/>
        <end position="424"/>
    </location>
</feature>
<protein>
    <recommendedName>
        <fullName evidence="13">SRCR domain-containing protein</fullName>
    </recommendedName>
</protein>
<dbReference type="EMBL" id="JAFJMO010000009">
    <property type="protein sequence ID" value="KAJ8267345.1"/>
    <property type="molecule type" value="Genomic_DNA"/>
</dbReference>
<evidence type="ECO:0000256" key="4">
    <source>
        <dbReference type="ARBA" id="ARBA00022737"/>
    </source>
</evidence>
<dbReference type="FunFam" id="3.10.250.10:FF:000003">
    <property type="entry name" value="Deleted in malignant brain tumors 1"/>
    <property type="match status" value="1"/>
</dbReference>
<proteinExistence type="predicted"/>
<keyword evidence="15" id="KW-1185">Reference proteome</keyword>
<dbReference type="PANTHER" id="PTHR19331:SF468">
    <property type="entry name" value="SCAVENGER RECEPTOR CYSTEINE-RICH TYPE 1 PROTEIN M160"/>
    <property type="match status" value="1"/>
</dbReference>
<feature type="domain" description="SRCR" evidence="13">
    <location>
        <begin position="131"/>
        <end position="231"/>
    </location>
</feature>
<feature type="region of interest" description="Disordered" evidence="10">
    <location>
        <begin position="822"/>
        <end position="844"/>
    </location>
</feature>
<feature type="domain" description="SRCR" evidence="13">
    <location>
        <begin position="236"/>
        <end position="336"/>
    </location>
</feature>
<dbReference type="InterPro" id="IPR036772">
    <property type="entry name" value="SRCR-like_dom_sf"/>
</dbReference>
<reference evidence="14" key="1">
    <citation type="journal article" date="2023" name="Science">
        <title>Genome structures resolve the early diversification of teleost fishes.</title>
        <authorList>
            <person name="Parey E."/>
            <person name="Louis A."/>
            <person name="Montfort J."/>
            <person name="Bouchez O."/>
            <person name="Roques C."/>
            <person name="Iampietro C."/>
            <person name="Lluch J."/>
            <person name="Castinel A."/>
            <person name="Donnadieu C."/>
            <person name="Desvignes T."/>
            <person name="Floi Bucao C."/>
            <person name="Jouanno E."/>
            <person name="Wen M."/>
            <person name="Mejri S."/>
            <person name="Dirks R."/>
            <person name="Jansen H."/>
            <person name="Henkel C."/>
            <person name="Chen W.J."/>
            <person name="Zahm M."/>
            <person name="Cabau C."/>
            <person name="Klopp C."/>
            <person name="Thompson A.W."/>
            <person name="Robinson-Rechavi M."/>
            <person name="Braasch I."/>
            <person name="Lecointre G."/>
            <person name="Bobe J."/>
            <person name="Postlethwait J.H."/>
            <person name="Berthelot C."/>
            <person name="Roest Crollius H."/>
            <person name="Guiguen Y."/>
        </authorList>
    </citation>
    <scope>NUCLEOTIDE SEQUENCE</scope>
    <source>
        <strain evidence="14">Concon-B</strain>
    </source>
</reference>
<keyword evidence="5 11" id="KW-1133">Transmembrane helix</keyword>
<feature type="disulfide bond" evidence="9">
    <location>
        <begin position="274"/>
        <end position="335"/>
    </location>
</feature>
<dbReference type="PROSITE" id="PS00420">
    <property type="entry name" value="SRCR_1"/>
    <property type="match status" value="2"/>
</dbReference>
<feature type="disulfide bond" evidence="9">
    <location>
        <begin position="169"/>
        <end position="230"/>
    </location>
</feature>
<evidence type="ECO:0000256" key="5">
    <source>
        <dbReference type="ARBA" id="ARBA00022989"/>
    </source>
</evidence>
<feature type="disulfide bond" evidence="9">
    <location>
        <begin position="62"/>
        <end position="123"/>
    </location>
</feature>
<dbReference type="Proteomes" id="UP001152803">
    <property type="component" value="Unassembled WGS sequence"/>
</dbReference>
<dbReference type="GO" id="GO:0016020">
    <property type="term" value="C:membrane"/>
    <property type="evidence" value="ECO:0007669"/>
    <property type="project" value="UniProtKB-SubCell"/>
</dbReference>
<feature type="domain" description="SRCR" evidence="13">
    <location>
        <begin position="347"/>
        <end position="443"/>
    </location>
</feature>
<feature type="compositionally biased region" description="Acidic residues" evidence="10">
    <location>
        <begin position="831"/>
        <end position="844"/>
    </location>
</feature>
<comment type="caution">
    <text evidence="9">Lacks conserved residue(s) required for the propagation of feature annotation.</text>
</comment>
<evidence type="ECO:0000256" key="8">
    <source>
        <dbReference type="ARBA" id="ARBA00023180"/>
    </source>
</evidence>
<feature type="signal peptide" evidence="12">
    <location>
        <begin position="1"/>
        <end position="19"/>
    </location>
</feature>
<feature type="chain" id="PRO_5040335879" description="SRCR domain-containing protein" evidence="12">
    <location>
        <begin position="20"/>
        <end position="844"/>
    </location>
</feature>
<dbReference type="Pfam" id="PF00530">
    <property type="entry name" value="SRCR"/>
    <property type="match status" value="6"/>
</dbReference>
<dbReference type="PANTHER" id="PTHR19331">
    <property type="entry name" value="SCAVENGER RECEPTOR DOMAIN-CONTAINING"/>
    <property type="match status" value="1"/>
</dbReference>
<feature type="disulfide bond" evidence="9">
    <location>
        <begin position="49"/>
        <end position="113"/>
    </location>
</feature>
<feature type="domain" description="SRCR" evidence="13">
    <location>
        <begin position="24"/>
        <end position="124"/>
    </location>
</feature>
<dbReference type="OrthoDB" id="536948at2759"/>
<evidence type="ECO:0000256" key="1">
    <source>
        <dbReference type="ARBA" id="ARBA00004167"/>
    </source>
</evidence>
<comment type="subcellular location">
    <subcellularLocation>
        <location evidence="1">Membrane</location>
        <topology evidence="1">Single-pass membrane protein</topology>
    </subcellularLocation>
</comment>
<feature type="disulfide bond" evidence="9">
    <location>
        <begin position="305"/>
        <end position="315"/>
    </location>
</feature>
<keyword evidence="7 9" id="KW-1015">Disulfide bond</keyword>
<feature type="disulfide bond" evidence="9">
    <location>
        <begin position="486"/>
        <end position="547"/>
    </location>
</feature>
<dbReference type="PRINTS" id="PR00258">
    <property type="entry name" value="SPERACTRCPTR"/>
</dbReference>
<dbReference type="PROSITE" id="PS50287">
    <property type="entry name" value="SRCR_2"/>
    <property type="match status" value="6"/>
</dbReference>
<feature type="disulfide bond" evidence="9">
    <location>
        <begin position="620"/>
        <end position="630"/>
    </location>
</feature>
<evidence type="ECO:0000256" key="12">
    <source>
        <dbReference type="SAM" id="SignalP"/>
    </source>
</evidence>
<evidence type="ECO:0000256" key="10">
    <source>
        <dbReference type="SAM" id="MobiDB-lite"/>
    </source>
</evidence>
<gene>
    <name evidence="14" type="ORF">COCON_G00125170</name>
</gene>
<evidence type="ECO:0000256" key="6">
    <source>
        <dbReference type="ARBA" id="ARBA00023136"/>
    </source>
</evidence>
<organism evidence="14 15">
    <name type="scientific">Conger conger</name>
    <name type="common">Conger eel</name>
    <name type="synonym">Muraena conger</name>
    <dbReference type="NCBI Taxonomy" id="82655"/>
    <lineage>
        <taxon>Eukaryota</taxon>
        <taxon>Metazoa</taxon>
        <taxon>Chordata</taxon>
        <taxon>Craniata</taxon>
        <taxon>Vertebrata</taxon>
        <taxon>Euteleostomi</taxon>
        <taxon>Actinopterygii</taxon>
        <taxon>Neopterygii</taxon>
        <taxon>Teleostei</taxon>
        <taxon>Anguilliformes</taxon>
        <taxon>Congridae</taxon>
        <taxon>Conger</taxon>
    </lineage>
</organism>
<feature type="disulfide bond" evidence="9">
    <location>
        <begin position="473"/>
        <end position="537"/>
    </location>
</feature>
<keyword evidence="2 11" id="KW-0812">Transmembrane</keyword>
<dbReference type="FunFam" id="3.10.250.10:FF:000009">
    <property type="entry name" value="WC1"/>
    <property type="match status" value="1"/>
</dbReference>
<dbReference type="SUPFAM" id="SSF56487">
    <property type="entry name" value="SRCR-like"/>
    <property type="match status" value="6"/>
</dbReference>
<feature type="disulfide bond" evidence="9">
    <location>
        <begin position="517"/>
        <end position="527"/>
    </location>
</feature>
<feature type="domain" description="SRCR" evidence="13">
    <location>
        <begin position="448"/>
        <end position="548"/>
    </location>
</feature>
<dbReference type="FunFam" id="3.10.250.10:FF:000002">
    <property type="entry name" value="Scavenger receptor cysteine-rich type 1 protein M130"/>
    <property type="match status" value="1"/>
</dbReference>
<feature type="domain" description="SRCR" evidence="13">
    <location>
        <begin position="553"/>
        <end position="649"/>
    </location>
</feature>
<dbReference type="SMART" id="SM00202">
    <property type="entry name" value="SR"/>
    <property type="match status" value="6"/>
</dbReference>
<evidence type="ECO:0000313" key="14">
    <source>
        <dbReference type="EMBL" id="KAJ8267345.1"/>
    </source>
</evidence>
<dbReference type="FunFam" id="3.10.250.10:FF:000013">
    <property type="entry name" value="CD163 molecule like 1"/>
    <property type="match status" value="2"/>
</dbReference>
<evidence type="ECO:0000313" key="15">
    <source>
        <dbReference type="Proteomes" id="UP001152803"/>
    </source>
</evidence>
<accession>A0A9Q1DDD7</accession>
<evidence type="ECO:0000259" key="13">
    <source>
        <dbReference type="PROSITE" id="PS50287"/>
    </source>
</evidence>
<keyword evidence="6 11" id="KW-0472">Membrane</keyword>
<dbReference type="AlphaFoldDB" id="A0A9Q1DDD7"/>
<dbReference type="InterPro" id="IPR001190">
    <property type="entry name" value="SRCR"/>
</dbReference>
<evidence type="ECO:0000256" key="9">
    <source>
        <dbReference type="PROSITE-ProRule" id="PRU00196"/>
    </source>
</evidence>
<evidence type="ECO:0000256" key="2">
    <source>
        <dbReference type="ARBA" id="ARBA00022692"/>
    </source>
</evidence>
<comment type="caution">
    <text evidence="14">The sequence shown here is derived from an EMBL/GenBank/DDBJ whole genome shotgun (WGS) entry which is preliminary data.</text>
</comment>
<name>A0A9Q1DDD7_CONCO</name>
<evidence type="ECO:0000256" key="7">
    <source>
        <dbReference type="ARBA" id="ARBA00023157"/>
    </source>
</evidence>
<sequence>MERCLLFLSLSSLLLLSTASREDVRLVNGGSPCAGRVEVYHRGEWGTVCDDFWDMSDAGVVCRQLGCGDAVDALGEAHFGPGSGRIWMDDVSCSGSESSLKQCGSRGWGKHNCNHGEDAGVICSAPAPQIVRLVGGTDLCSGRVEVHHGSSWGTVCDADFDQQDAEVVCRELGCGAPKELRGAAAFGQGEGQVWAEEIQCRGNESQIYFCPTAPSQNQPCSHGNDVGLVCSGYTESRLAGGHDICSGRVELKYQDTWWTVCDACWDSRASNVLCRQLGCGTAVAVPGQTWFGNGSGPISHDVFDCRGNETRLSQCAVSSWSRAACSREQEAGVICNGSVLSTLDGTVRLAGESECGGPVEVYYQETWSRVGGSWSSREASVACRQLGCGSAVQVYSSSPSGTGASDVCLTGFECSGRESHLVNCSTPHNLTCSSRERVSIVCSNRRSLRLVGGGGRCAGRVEVLHDGSWGTVCDDSWDLEDAQVVCRQLQCGTALSAPLPSFFGPGNGPVWLDEVGCVGNETSLWDCPTAGWGQTDCGHKEDVGVVCSEFKEMRLSEGCSGNLEVFYNGTWGNVCWNGMEEDTATLICQELNCGNTAQGAHGNATFGTGNGTLWLTEVNCRGTELHLWDCPHSVHSSCRSQNQAGVTCTAVIAPTPPTPTPPVPMPPKPPVPKRPPPPPSGLSIPAVAFLVMGALSFLLLVLLGVLLLQNRDLRRALSQWDHARLLEPIYEEIKYNLESGETDSAPRWGRSLSEDPPSGYEDVGDGKGHSLSGDLVMEDAAESYDDVITAVDAHPDSVAGELAEGDAPEYYDDVITTQQSPEAFSAASGMDYDDVGEEPPETAF</sequence>
<keyword evidence="4" id="KW-0677">Repeat</keyword>
<feature type="region of interest" description="Disordered" evidence="10">
    <location>
        <begin position="654"/>
        <end position="678"/>
    </location>
</feature>
<keyword evidence="3 12" id="KW-0732">Signal</keyword>
<dbReference type="FunFam" id="3.10.250.10:FF:000016">
    <property type="entry name" value="Scavenger receptor cysteine-rich protein type 12"/>
    <property type="match status" value="1"/>
</dbReference>
<feature type="transmembrane region" description="Helical" evidence="11">
    <location>
        <begin position="682"/>
        <end position="708"/>
    </location>
</feature>
<feature type="disulfide bond" evidence="9">
    <location>
        <begin position="156"/>
        <end position="220"/>
    </location>
</feature>
<feature type="disulfide bond" evidence="9">
    <location>
        <begin position="261"/>
        <end position="325"/>
    </location>
</feature>
<evidence type="ECO:0000256" key="3">
    <source>
        <dbReference type="ARBA" id="ARBA00022729"/>
    </source>
</evidence>
<evidence type="ECO:0000256" key="11">
    <source>
        <dbReference type="SAM" id="Phobius"/>
    </source>
</evidence>
<feature type="region of interest" description="Disordered" evidence="10">
    <location>
        <begin position="741"/>
        <end position="770"/>
    </location>
</feature>
<feature type="disulfide bond" evidence="9">
    <location>
        <begin position="93"/>
        <end position="103"/>
    </location>
</feature>